<feature type="domain" description="Xylanolytic transcriptional activator regulatory" evidence="6">
    <location>
        <begin position="149"/>
        <end position="218"/>
    </location>
</feature>
<keyword evidence="5" id="KW-0539">Nucleus</keyword>
<dbReference type="InterPro" id="IPR007219">
    <property type="entry name" value="XnlR_reg_dom"/>
</dbReference>
<dbReference type="GeneID" id="98145252"/>
<evidence type="ECO:0000256" key="1">
    <source>
        <dbReference type="ARBA" id="ARBA00004123"/>
    </source>
</evidence>
<keyword evidence="2" id="KW-0805">Transcription regulation</keyword>
<evidence type="ECO:0000313" key="7">
    <source>
        <dbReference type="EMBL" id="KAL2863162.1"/>
    </source>
</evidence>
<evidence type="ECO:0000256" key="4">
    <source>
        <dbReference type="ARBA" id="ARBA00023163"/>
    </source>
</evidence>
<proteinExistence type="predicted"/>
<dbReference type="PANTHER" id="PTHR46910">
    <property type="entry name" value="TRANSCRIPTION FACTOR PDR1"/>
    <property type="match status" value="1"/>
</dbReference>
<evidence type="ECO:0000256" key="2">
    <source>
        <dbReference type="ARBA" id="ARBA00023015"/>
    </source>
</evidence>
<sequence length="517" mass="57643">MEAISAARRDVPLESLITGAVCDVNEFLGQQFAAEERALYIRTYFEDIHPIWPHLTRDVFEYAANAPDLARRLESDHVWAATFYAVLSLGALTERGGSFAPLQGPAWSIFQRAIKLFPLLLMAKRTLALAQALTTMALFAMNFSSWPLEELLLTEAARVSIALRINKTSESTEDADGYSRLFWTVYCLEKDYCFQSSQSTMIDDADIRCPLPELSPEQPYSASFGVLIAFCQLQSCAHSRLFTVTAFKKTQEIISAEIDGFRNDLEAWRLSVPVEYRPGLPLRMRQLSKPRFMLTALHLHLSYYILVVAVARLDLYVYSNCNNGSLRAAKSKRILMEAARSIVDVVQLVPIEPSTPMNMLGLAPVVATFILFELVVFNPYHPETPRNQAFLHIIAGYWVRLDVISDGQIAGQLLAEFASIARDSLSRARTFGGGDVEQLRSPAASTTEQFVLSEDLTSDGVWPSGVQVGDQASWDAATNEMIGADDFPLEFPLPDDWFDNGMFEGELGLVDMFGKAI</sequence>
<keyword evidence="4" id="KW-0804">Transcription</keyword>
<dbReference type="RefSeq" id="XP_070882141.1">
    <property type="nucleotide sequence ID" value="XM_071030180.1"/>
</dbReference>
<gene>
    <name evidence="7" type="ORF">BJX67DRAFT_364371</name>
</gene>
<dbReference type="CDD" id="cd12148">
    <property type="entry name" value="fungal_TF_MHR"/>
    <property type="match status" value="1"/>
</dbReference>
<keyword evidence="8" id="KW-1185">Reference proteome</keyword>
<name>A0ABR4LFL6_9EURO</name>
<dbReference type="Pfam" id="PF04082">
    <property type="entry name" value="Fungal_trans"/>
    <property type="match status" value="1"/>
</dbReference>
<feature type="non-terminal residue" evidence="7">
    <location>
        <position position="517"/>
    </location>
</feature>
<dbReference type="InterPro" id="IPR050987">
    <property type="entry name" value="AtrR-like"/>
</dbReference>
<evidence type="ECO:0000259" key="6">
    <source>
        <dbReference type="SMART" id="SM00906"/>
    </source>
</evidence>
<protein>
    <recommendedName>
        <fullName evidence="6">Xylanolytic transcriptional activator regulatory domain-containing protein</fullName>
    </recommendedName>
</protein>
<accession>A0ABR4LFL6</accession>
<evidence type="ECO:0000256" key="5">
    <source>
        <dbReference type="ARBA" id="ARBA00023242"/>
    </source>
</evidence>
<evidence type="ECO:0000256" key="3">
    <source>
        <dbReference type="ARBA" id="ARBA00023125"/>
    </source>
</evidence>
<comment type="subcellular location">
    <subcellularLocation>
        <location evidence="1">Nucleus</location>
    </subcellularLocation>
</comment>
<evidence type="ECO:0000313" key="8">
    <source>
        <dbReference type="Proteomes" id="UP001610432"/>
    </source>
</evidence>
<keyword evidence="3" id="KW-0238">DNA-binding</keyword>
<organism evidence="7 8">
    <name type="scientific">Aspergillus lucknowensis</name>
    <dbReference type="NCBI Taxonomy" id="176173"/>
    <lineage>
        <taxon>Eukaryota</taxon>
        <taxon>Fungi</taxon>
        <taxon>Dikarya</taxon>
        <taxon>Ascomycota</taxon>
        <taxon>Pezizomycotina</taxon>
        <taxon>Eurotiomycetes</taxon>
        <taxon>Eurotiomycetidae</taxon>
        <taxon>Eurotiales</taxon>
        <taxon>Aspergillaceae</taxon>
        <taxon>Aspergillus</taxon>
        <taxon>Aspergillus subgen. Nidulantes</taxon>
    </lineage>
</organism>
<comment type="caution">
    <text evidence="7">The sequence shown here is derived from an EMBL/GenBank/DDBJ whole genome shotgun (WGS) entry which is preliminary data.</text>
</comment>
<dbReference type="Proteomes" id="UP001610432">
    <property type="component" value="Unassembled WGS sequence"/>
</dbReference>
<dbReference type="EMBL" id="JBFXLQ010000055">
    <property type="protein sequence ID" value="KAL2863162.1"/>
    <property type="molecule type" value="Genomic_DNA"/>
</dbReference>
<dbReference type="PANTHER" id="PTHR46910:SF37">
    <property type="entry name" value="ZN(II)2CYS6 TRANSCRIPTION FACTOR (EUROFUNG)"/>
    <property type="match status" value="1"/>
</dbReference>
<dbReference type="SMART" id="SM00906">
    <property type="entry name" value="Fungal_trans"/>
    <property type="match status" value="1"/>
</dbReference>
<reference evidence="7 8" key="1">
    <citation type="submission" date="2024-07" db="EMBL/GenBank/DDBJ databases">
        <title>Section-level genome sequencing and comparative genomics of Aspergillus sections Usti and Cavernicolus.</title>
        <authorList>
            <consortium name="Lawrence Berkeley National Laboratory"/>
            <person name="Nybo J.L."/>
            <person name="Vesth T.C."/>
            <person name="Theobald S."/>
            <person name="Frisvad J.C."/>
            <person name="Larsen T.O."/>
            <person name="Kjaerboelling I."/>
            <person name="Rothschild-Mancinelli K."/>
            <person name="Lyhne E.K."/>
            <person name="Kogle M.E."/>
            <person name="Barry K."/>
            <person name="Clum A."/>
            <person name="Na H."/>
            <person name="Ledsgaard L."/>
            <person name="Lin J."/>
            <person name="Lipzen A."/>
            <person name="Kuo A."/>
            <person name="Riley R."/>
            <person name="Mondo S."/>
            <person name="Labutti K."/>
            <person name="Haridas S."/>
            <person name="Pangalinan J."/>
            <person name="Salamov A.A."/>
            <person name="Simmons B.A."/>
            <person name="Magnuson J.K."/>
            <person name="Chen J."/>
            <person name="Drula E."/>
            <person name="Henrissat B."/>
            <person name="Wiebenga A."/>
            <person name="Lubbers R.J."/>
            <person name="Gomes A.C."/>
            <person name="Macurrencykelacurrency M.R."/>
            <person name="Stajich J."/>
            <person name="Grigoriev I.V."/>
            <person name="Mortensen U.H."/>
            <person name="De Vries R.P."/>
            <person name="Baker S.E."/>
            <person name="Andersen M.R."/>
        </authorList>
    </citation>
    <scope>NUCLEOTIDE SEQUENCE [LARGE SCALE GENOMIC DNA]</scope>
    <source>
        <strain evidence="7 8">CBS 449.75</strain>
    </source>
</reference>